<organism evidence="2 3">
    <name type="scientific">Coxiella burnetii (strain Dugway 5J108-111)</name>
    <dbReference type="NCBI Taxonomy" id="434922"/>
    <lineage>
        <taxon>Bacteria</taxon>
        <taxon>Pseudomonadati</taxon>
        <taxon>Pseudomonadota</taxon>
        <taxon>Gammaproteobacteria</taxon>
        <taxon>Legionellales</taxon>
        <taxon>Coxiellaceae</taxon>
        <taxon>Coxiella</taxon>
    </lineage>
</organism>
<dbReference type="KEGG" id="cbd:CBUD_1703"/>
<reference evidence="2 3" key="1">
    <citation type="journal article" date="2009" name="Infect. Immun.">
        <title>Comparative genomics reveal extensive transposon-mediated genomic plasticity and diversity among potential effector proteins within the genus Coxiella.</title>
        <authorList>
            <person name="Beare P.A."/>
            <person name="Unsworth N."/>
            <person name="Andoh M."/>
            <person name="Voth D.E."/>
            <person name="Omsland A."/>
            <person name="Gilk S.D."/>
            <person name="Williams K.P."/>
            <person name="Sobral B.W."/>
            <person name="Kupko J.J.III."/>
            <person name="Porcella S.F."/>
            <person name="Samuel J.E."/>
            <person name="Heinzen R.A."/>
        </authorList>
    </citation>
    <scope>NUCLEOTIDE SEQUENCE [LARGE SCALE GENOMIC DNA]</scope>
    <source>
        <strain evidence="2 3">Dugway 5J108-111</strain>
    </source>
</reference>
<evidence type="ECO:0000256" key="1">
    <source>
        <dbReference type="SAM" id="MobiDB-lite"/>
    </source>
</evidence>
<proteinExistence type="predicted"/>
<dbReference type="AlphaFoldDB" id="A9KGJ1"/>
<name>A9KGJ1_COXBN</name>
<dbReference type="Proteomes" id="UP000008555">
    <property type="component" value="Chromosome"/>
</dbReference>
<evidence type="ECO:0000313" key="3">
    <source>
        <dbReference type="Proteomes" id="UP000008555"/>
    </source>
</evidence>
<dbReference type="HOGENOM" id="CLU_2698408_0_0_6"/>
<feature type="region of interest" description="Disordered" evidence="1">
    <location>
        <begin position="49"/>
        <end position="73"/>
    </location>
</feature>
<dbReference type="EMBL" id="CP000733">
    <property type="protein sequence ID" value="ABS77549.1"/>
    <property type="molecule type" value="Genomic_DNA"/>
</dbReference>
<evidence type="ECO:0000313" key="2">
    <source>
        <dbReference type="EMBL" id="ABS77549.1"/>
    </source>
</evidence>
<gene>
    <name evidence="2" type="ordered locus">CBUD_1703</name>
</gene>
<accession>A9KGJ1</accession>
<sequence>MHALSSIREDGPACVSSIIEKNLEQRLRAVKEELQKGMKDRYVTHAERRGSALYKKERRENLTEEPNYGLGLN</sequence>
<protein>
    <submittedName>
        <fullName evidence="2">Uncharacterized protein</fullName>
    </submittedName>
</protein>
<dbReference type="RefSeq" id="WP_005769103.1">
    <property type="nucleotide sequence ID" value="NC_009727.1"/>
</dbReference>
<feature type="compositionally biased region" description="Basic and acidic residues" evidence="1">
    <location>
        <begin position="49"/>
        <end position="62"/>
    </location>
</feature>